<evidence type="ECO:0000256" key="1">
    <source>
        <dbReference type="ARBA" id="ARBA00004141"/>
    </source>
</evidence>
<feature type="domain" description="Peptidase S54 rhomboid" evidence="7">
    <location>
        <begin position="185"/>
        <end position="322"/>
    </location>
</feature>
<comment type="caution">
    <text evidence="8">The sequence shown here is derived from an EMBL/GenBank/DDBJ whole genome shotgun (WGS) entry which is preliminary data.</text>
</comment>
<dbReference type="PANTHER" id="PTHR43731">
    <property type="entry name" value="RHOMBOID PROTEASE"/>
    <property type="match status" value="1"/>
</dbReference>
<evidence type="ECO:0000256" key="3">
    <source>
        <dbReference type="ARBA" id="ARBA00022692"/>
    </source>
</evidence>
<evidence type="ECO:0000313" key="9">
    <source>
        <dbReference type="Proteomes" id="UP000827721"/>
    </source>
</evidence>
<keyword evidence="9" id="KW-1185">Reference proteome</keyword>
<name>A0ABQ8IGK7_9ROSI</name>
<keyword evidence="3 6" id="KW-0812">Transmembrane</keyword>
<accession>A0ABQ8IGK7</accession>
<proteinExistence type="inferred from homology"/>
<dbReference type="InterPro" id="IPR022764">
    <property type="entry name" value="Peptidase_S54_rhomboid_dom"/>
</dbReference>
<dbReference type="InterPro" id="IPR035952">
    <property type="entry name" value="Rhomboid-like_sf"/>
</dbReference>
<dbReference type="SUPFAM" id="SSF144091">
    <property type="entry name" value="Rhomboid-like"/>
    <property type="match status" value="1"/>
</dbReference>
<dbReference type="Proteomes" id="UP000827721">
    <property type="component" value="Unassembled WGS sequence"/>
</dbReference>
<organism evidence="8 9">
    <name type="scientific">Xanthoceras sorbifolium</name>
    <dbReference type="NCBI Taxonomy" id="99658"/>
    <lineage>
        <taxon>Eukaryota</taxon>
        <taxon>Viridiplantae</taxon>
        <taxon>Streptophyta</taxon>
        <taxon>Embryophyta</taxon>
        <taxon>Tracheophyta</taxon>
        <taxon>Spermatophyta</taxon>
        <taxon>Magnoliopsida</taxon>
        <taxon>eudicotyledons</taxon>
        <taxon>Gunneridae</taxon>
        <taxon>Pentapetalae</taxon>
        <taxon>rosids</taxon>
        <taxon>malvids</taxon>
        <taxon>Sapindales</taxon>
        <taxon>Sapindaceae</taxon>
        <taxon>Xanthoceroideae</taxon>
        <taxon>Xanthoceras</taxon>
    </lineage>
</organism>
<feature type="transmembrane region" description="Helical" evidence="6">
    <location>
        <begin position="150"/>
        <end position="168"/>
    </location>
</feature>
<dbReference type="EMBL" id="JAFEMO010000002">
    <property type="protein sequence ID" value="KAH7575711.1"/>
    <property type="molecule type" value="Genomic_DNA"/>
</dbReference>
<dbReference type="InterPro" id="IPR050925">
    <property type="entry name" value="Rhomboid_protease_S54"/>
</dbReference>
<keyword evidence="4 6" id="KW-1133">Transmembrane helix</keyword>
<evidence type="ECO:0000256" key="2">
    <source>
        <dbReference type="ARBA" id="ARBA00009045"/>
    </source>
</evidence>
<evidence type="ECO:0000259" key="7">
    <source>
        <dbReference type="Pfam" id="PF01694"/>
    </source>
</evidence>
<reference evidence="8 9" key="1">
    <citation type="submission" date="2021-02" db="EMBL/GenBank/DDBJ databases">
        <title>Plant Genome Project.</title>
        <authorList>
            <person name="Zhang R.-G."/>
        </authorList>
    </citation>
    <scope>NUCLEOTIDE SEQUENCE [LARGE SCALE GENOMIC DNA]</scope>
    <source>
        <tissue evidence="8">Leaves</tissue>
    </source>
</reference>
<keyword evidence="5 6" id="KW-0472">Membrane</keyword>
<dbReference type="Gene3D" id="1.20.1540.10">
    <property type="entry name" value="Rhomboid-like"/>
    <property type="match status" value="1"/>
</dbReference>
<evidence type="ECO:0000256" key="4">
    <source>
        <dbReference type="ARBA" id="ARBA00022989"/>
    </source>
</evidence>
<evidence type="ECO:0000313" key="8">
    <source>
        <dbReference type="EMBL" id="KAH7575711.1"/>
    </source>
</evidence>
<protein>
    <recommendedName>
        <fullName evidence="7">Peptidase S54 rhomboid domain-containing protein</fullName>
    </recommendedName>
</protein>
<comment type="similarity">
    <text evidence="2">Belongs to the peptidase S54 family.</text>
</comment>
<dbReference type="Pfam" id="PF01694">
    <property type="entry name" value="Rhomboid"/>
    <property type="match status" value="1"/>
</dbReference>
<evidence type="ECO:0000256" key="5">
    <source>
        <dbReference type="ARBA" id="ARBA00023136"/>
    </source>
</evidence>
<gene>
    <name evidence="8" type="ORF">JRO89_XS02G0200700</name>
</gene>
<sequence length="358" mass="39840">MGSARAASHHQPFEWVPIPLTANTTTASLRLAQLLHHHHHHLRLGVLLRSSFQVPPPFPFLVFGSGKIIANVRQNLSRLCPVPRLKDLWCERVYQFKGINFFQFTNDAFASSCPSCLCFFNGGNNRKNARDEGKSHLETSRRNSFNGRQWTNTLLVANVLIFIAQIASKGKLMLWGAKINSLINKGQFWRLATSSLLHANIAHLMVNCYSLNSIGPTVESICGPRRYLAVYFCSAIASSTMSYQFCKAPAVGASGAIFGLVGSMAVFIMRHRGIIEGGREELRHIAQVIFFNMVIGFMFKGIDNWGHLGGLLGGVATSWLLGPAWKYESMSIDGSRIFSDKAPIVYLMNRKRKPGKLN</sequence>
<dbReference type="PANTHER" id="PTHR43731:SF26">
    <property type="entry name" value="RHOMBOID-LIKE PROTEIN 10, CHLOROPLASTIC"/>
    <property type="match status" value="1"/>
</dbReference>
<evidence type="ECO:0000256" key="6">
    <source>
        <dbReference type="SAM" id="Phobius"/>
    </source>
</evidence>
<feature type="transmembrane region" description="Helical" evidence="6">
    <location>
        <begin position="251"/>
        <end position="269"/>
    </location>
</feature>
<comment type="subcellular location">
    <subcellularLocation>
        <location evidence="1">Membrane</location>
        <topology evidence="1">Multi-pass membrane protein</topology>
    </subcellularLocation>
</comment>